<evidence type="ECO:0000313" key="7">
    <source>
        <dbReference type="EMBL" id="SDI40330.1"/>
    </source>
</evidence>
<dbReference type="OrthoDB" id="9790784at2"/>
<dbReference type="Gene3D" id="3.40.50.200">
    <property type="entry name" value="Peptidase S8/S53 domain"/>
    <property type="match status" value="1"/>
</dbReference>
<protein>
    <submittedName>
        <fullName evidence="7">Subtilase family protein</fullName>
    </submittedName>
</protein>
<evidence type="ECO:0000313" key="8">
    <source>
        <dbReference type="Proteomes" id="UP000199706"/>
    </source>
</evidence>
<dbReference type="InterPro" id="IPR050131">
    <property type="entry name" value="Peptidase_S8_subtilisin-like"/>
</dbReference>
<dbReference type="PROSITE" id="PS00136">
    <property type="entry name" value="SUBTILASE_ASP"/>
    <property type="match status" value="1"/>
</dbReference>
<dbReference type="InterPro" id="IPR022398">
    <property type="entry name" value="Peptidase_S8_His-AS"/>
</dbReference>
<keyword evidence="3 5" id="KW-0378">Hydrolase</keyword>
<evidence type="ECO:0000256" key="2">
    <source>
        <dbReference type="ARBA" id="ARBA00022670"/>
    </source>
</evidence>
<dbReference type="PRINTS" id="PR00723">
    <property type="entry name" value="SUBTILISIN"/>
</dbReference>
<dbReference type="RefSeq" id="WP_090692825.1">
    <property type="nucleotide sequence ID" value="NZ_CADERL010000008.1"/>
</dbReference>
<evidence type="ECO:0000259" key="6">
    <source>
        <dbReference type="Pfam" id="PF00082"/>
    </source>
</evidence>
<dbReference type="InterPro" id="IPR023827">
    <property type="entry name" value="Peptidase_S8_Asp-AS"/>
</dbReference>
<name>A0A1G8KBT8_9BURK</name>
<feature type="active site" description="Charge relay system" evidence="5">
    <location>
        <position position="394"/>
    </location>
</feature>
<dbReference type="InterPro" id="IPR036852">
    <property type="entry name" value="Peptidase_S8/S53_dom_sf"/>
</dbReference>
<dbReference type="Proteomes" id="UP000199706">
    <property type="component" value="Unassembled WGS sequence"/>
</dbReference>
<evidence type="ECO:0000256" key="4">
    <source>
        <dbReference type="ARBA" id="ARBA00022825"/>
    </source>
</evidence>
<dbReference type="GO" id="GO:0004252">
    <property type="term" value="F:serine-type endopeptidase activity"/>
    <property type="evidence" value="ECO:0007669"/>
    <property type="project" value="UniProtKB-UniRule"/>
</dbReference>
<dbReference type="EMBL" id="FNCJ01000022">
    <property type="protein sequence ID" value="SDI40330.1"/>
    <property type="molecule type" value="Genomic_DNA"/>
</dbReference>
<dbReference type="Pfam" id="PF00082">
    <property type="entry name" value="Peptidase_S8"/>
    <property type="match status" value="1"/>
</dbReference>
<feature type="domain" description="Peptidase S8/S53" evidence="6">
    <location>
        <begin position="198"/>
        <end position="431"/>
    </location>
</feature>
<accession>A0A1G8KBT8</accession>
<dbReference type="PANTHER" id="PTHR43806">
    <property type="entry name" value="PEPTIDASE S8"/>
    <property type="match status" value="1"/>
</dbReference>
<dbReference type="GO" id="GO:0006508">
    <property type="term" value="P:proteolysis"/>
    <property type="evidence" value="ECO:0007669"/>
    <property type="project" value="UniProtKB-KW"/>
</dbReference>
<feature type="active site" description="Charge relay system" evidence="5">
    <location>
        <position position="207"/>
    </location>
</feature>
<evidence type="ECO:0000256" key="3">
    <source>
        <dbReference type="ARBA" id="ARBA00022801"/>
    </source>
</evidence>
<dbReference type="InterPro" id="IPR015500">
    <property type="entry name" value="Peptidase_S8_subtilisin-rel"/>
</dbReference>
<dbReference type="PROSITE" id="PS00137">
    <property type="entry name" value="SUBTILASE_HIS"/>
    <property type="match status" value="1"/>
</dbReference>
<dbReference type="AlphaFoldDB" id="A0A1G8KBT8"/>
<dbReference type="SUPFAM" id="SSF52743">
    <property type="entry name" value="Subtilisin-like"/>
    <property type="match status" value="1"/>
</dbReference>
<reference evidence="7 8" key="1">
    <citation type="submission" date="2016-10" db="EMBL/GenBank/DDBJ databases">
        <authorList>
            <person name="de Groot N.N."/>
        </authorList>
    </citation>
    <scope>NUCLEOTIDE SEQUENCE [LARGE SCALE GENOMIC DNA]</scope>
    <source>
        <strain evidence="7 8">LMG 2247</strain>
    </source>
</reference>
<dbReference type="InterPro" id="IPR000209">
    <property type="entry name" value="Peptidase_S8/S53_dom"/>
</dbReference>
<evidence type="ECO:0000256" key="5">
    <source>
        <dbReference type="PROSITE-ProRule" id="PRU01240"/>
    </source>
</evidence>
<dbReference type="PROSITE" id="PS51892">
    <property type="entry name" value="SUBTILASE"/>
    <property type="match status" value="1"/>
</dbReference>
<organism evidence="7 8">
    <name type="scientific">Paraburkholderia phenazinium</name>
    <dbReference type="NCBI Taxonomy" id="60549"/>
    <lineage>
        <taxon>Bacteria</taxon>
        <taxon>Pseudomonadati</taxon>
        <taxon>Pseudomonadota</taxon>
        <taxon>Betaproteobacteria</taxon>
        <taxon>Burkholderiales</taxon>
        <taxon>Burkholderiaceae</taxon>
        <taxon>Paraburkholderia</taxon>
    </lineage>
</organism>
<keyword evidence="2 5" id="KW-0645">Protease</keyword>
<gene>
    <name evidence="7" type="ORF">SAMN05216466_12247</name>
</gene>
<comment type="similarity">
    <text evidence="1 5">Belongs to the peptidase S8 family.</text>
</comment>
<sequence>MRTFDGMRARLAARATRVSELTRRVSLAALLLPLLAACTGVSLVPPSNLQIDPAALEHMNTNSDRMVIVTVANPSESMPMLAGTTAGGYDGAPGYAAYGSARATVAAIARDYNLREVMAWPIVPLQVHCAVLEITGSVPRAEVLAKLGKDRRVKLAQPLQSFRTLGEPAAPASRGDYLSLERGLQDIDALAAQRVSQGQGVRVAVIDTGVDTTHPDLAGKIVLKRDFVEQDATLFNRDVHGTAVAGVIAANPGNRHGVTGVAPGAEIFALKACWQMPPASGAASSGPSICNSLTLAQALGAAIDLHAQVINLSLSGPPDPLLTQLVEYGLRHGAIVVGAVPPDGDMHAFPVGIAHVIAADMPGTATTGEVVYAPGRDVLTLTPGGHYDFLSGSSFSAAYVSGIAALLLAVNPDLNAAKVYAALKSSAAEGGAKQIVNACNALAAVMTGGCATINVAR</sequence>
<proteinExistence type="inferred from homology"/>
<dbReference type="PANTHER" id="PTHR43806:SF11">
    <property type="entry name" value="CEREVISIN-RELATED"/>
    <property type="match status" value="1"/>
</dbReference>
<feature type="active site" description="Charge relay system" evidence="5">
    <location>
        <position position="240"/>
    </location>
</feature>
<keyword evidence="4 5" id="KW-0720">Serine protease</keyword>
<evidence type="ECO:0000256" key="1">
    <source>
        <dbReference type="ARBA" id="ARBA00011073"/>
    </source>
</evidence>